<evidence type="ECO:0000313" key="2">
    <source>
        <dbReference type="Proteomes" id="UP001519289"/>
    </source>
</evidence>
<dbReference type="RefSeq" id="WP_209466071.1">
    <property type="nucleotide sequence ID" value="NZ_JAGGLG010000008.1"/>
</dbReference>
<comment type="caution">
    <text evidence="1">The sequence shown here is derived from an EMBL/GenBank/DDBJ whole genome shotgun (WGS) entry which is preliminary data.</text>
</comment>
<name>A0ABS4JSD6_9FIRM</name>
<evidence type="ECO:0000313" key="1">
    <source>
        <dbReference type="EMBL" id="MBP2017931.1"/>
    </source>
</evidence>
<reference evidence="1 2" key="1">
    <citation type="submission" date="2021-03" db="EMBL/GenBank/DDBJ databases">
        <title>Genomic Encyclopedia of Type Strains, Phase IV (KMG-IV): sequencing the most valuable type-strain genomes for metagenomic binning, comparative biology and taxonomic classification.</title>
        <authorList>
            <person name="Goeker M."/>
        </authorList>
    </citation>
    <scope>NUCLEOTIDE SEQUENCE [LARGE SCALE GENOMIC DNA]</scope>
    <source>
        <strain evidence="1 2">DSM 27138</strain>
    </source>
</reference>
<proteinExistence type="predicted"/>
<protein>
    <submittedName>
        <fullName evidence="1">Uncharacterized protein</fullName>
    </submittedName>
</protein>
<gene>
    <name evidence="1" type="ORF">J2Z79_001317</name>
</gene>
<organism evidence="1 2">
    <name type="scientific">Symbiobacterium terraclitae</name>
    <dbReference type="NCBI Taxonomy" id="557451"/>
    <lineage>
        <taxon>Bacteria</taxon>
        <taxon>Bacillati</taxon>
        <taxon>Bacillota</taxon>
        <taxon>Clostridia</taxon>
        <taxon>Eubacteriales</taxon>
        <taxon>Symbiobacteriaceae</taxon>
        <taxon>Symbiobacterium</taxon>
    </lineage>
</organism>
<dbReference type="Proteomes" id="UP001519289">
    <property type="component" value="Unassembled WGS sequence"/>
</dbReference>
<keyword evidence="2" id="KW-1185">Reference proteome</keyword>
<sequence length="82" mass="9480">MTRAEALERLKFLYDQVHQTAERQEHLQARLPLDIEPQSLNYDEDLERLRGEYNRLVQAAEAEGILSAADLEQQGLPARMES</sequence>
<dbReference type="EMBL" id="JAGGLG010000008">
    <property type="protein sequence ID" value="MBP2017931.1"/>
    <property type="molecule type" value="Genomic_DNA"/>
</dbReference>
<accession>A0ABS4JSD6</accession>